<dbReference type="AlphaFoldDB" id="A0A940MIC8"/>
<accession>A0A940MIC8</accession>
<protein>
    <submittedName>
        <fullName evidence="2">Uncharacterized protein</fullName>
    </submittedName>
</protein>
<feature type="compositionally biased region" description="Low complexity" evidence="1">
    <location>
        <begin position="32"/>
        <end position="46"/>
    </location>
</feature>
<name>A0A940MIC8_9ACTN</name>
<keyword evidence="3" id="KW-1185">Reference proteome</keyword>
<proteinExistence type="predicted"/>
<dbReference type="RefSeq" id="WP_209344626.1">
    <property type="nucleotide sequence ID" value="NZ_JAGIQL010000183.1"/>
</dbReference>
<feature type="region of interest" description="Disordered" evidence="1">
    <location>
        <begin position="1"/>
        <end position="82"/>
    </location>
</feature>
<dbReference type="Proteomes" id="UP000670475">
    <property type="component" value="Unassembled WGS sequence"/>
</dbReference>
<gene>
    <name evidence="2" type="ORF">JFN87_28555</name>
</gene>
<sequence length="139" mass="13291">MTTQGNRDSGKSTRSARKGAVERAEQSGSSPARQAKTSAAAAGKAADSGVTSLTTAASHAGKSAASSLDSARKAATSLGTSVTSGAAPVLSAVMDRKKTAVGVGAGLAGLLGAAFAAGRATAHPAAKGGPLTRLTSGRI</sequence>
<reference evidence="2" key="1">
    <citation type="submission" date="2021-03" db="EMBL/GenBank/DDBJ databases">
        <title>Whole genome sequence of Streptomyces bomunensis MMS17-BM035.</title>
        <authorList>
            <person name="Lee J.H."/>
        </authorList>
    </citation>
    <scope>NUCLEOTIDE SEQUENCE</scope>
    <source>
        <strain evidence="2">MMS17-BM035</strain>
    </source>
</reference>
<evidence type="ECO:0000313" key="2">
    <source>
        <dbReference type="EMBL" id="MBP0461383.1"/>
    </source>
</evidence>
<evidence type="ECO:0000313" key="3">
    <source>
        <dbReference type="Proteomes" id="UP000670475"/>
    </source>
</evidence>
<organism evidence="2 3">
    <name type="scientific">Streptomyces montanisoli</name>
    <dbReference type="NCBI Taxonomy" id="2798581"/>
    <lineage>
        <taxon>Bacteria</taxon>
        <taxon>Bacillati</taxon>
        <taxon>Actinomycetota</taxon>
        <taxon>Actinomycetes</taxon>
        <taxon>Kitasatosporales</taxon>
        <taxon>Streptomycetaceae</taxon>
        <taxon>Streptomyces</taxon>
    </lineage>
</organism>
<evidence type="ECO:0000256" key="1">
    <source>
        <dbReference type="SAM" id="MobiDB-lite"/>
    </source>
</evidence>
<dbReference type="EMBL" id="JAGIQL010000183">
    <property type="protein sequence ID" value="MBP0461383.1"/>
    <property type="molecule type" value="Genomic_DNA"/>
</dbReference>
<comment type="caution">
    <text evidence="2">The sequence shown here is derived from an EMBL/GenBank/DDBJ whole genome shotgun (WGS) entry which is preliminary data.</text>
</comment>
<feature type="compositionally biased region" description="Low complexity" evidence="1">
    <location>
        <begin position="56"/>
        <end position="67"/>
    </location>
</feature>